<gene>
    <name evidence="3" type="ORF">GOC77_08070</name>
</gene>
<dbReference type="InterPro" id="IPR045782">
    <property type="entry name" value="TrbL_3"/>
</dbReference>
<organism evidence="3 4">
    <name type="scientific">Haloarcula argentinensis</name>
    <dbReference type="NCBI Taxonomy" id="43776"/>
    <lineage>
        <taxon>Archaea</taxon>
        <taxon>Methanobacteriati</taxon>
        <taxon>Methanobacteriota</taxon>
        <taxon>Stenosarchaea group</taxon>
        <taxon>Halobacteria</taxon>
        <taxon>Halobacteriales</taxon>
        <taxon>Haloarculaceae</taxon>
        <taxon>Haloarcula</taxon>
    </lineage>
</organism>
<accession>A0A847ULL3</accession>
<feature type="transmembrane region" description="Helical" evidence="2">
    <location>
        <begin position="288"/>
        <end position="305"/>
    </location>
</feature>
<reference evidence="3" key="1">
    <citation type="submission" date="2019-12" db="EMBL/GenBank/DDBJ databases">
        <title>Whole genome sequencing of Haloarcula argentinensis strain pws5.</title>
        <authorList>
            <person name="Verma D.K."/>
            <person name="Gopal K."/>
            <person name="Prasad E.S."/>
        </authorList>
    </citation>
    <scope>NUCLEOTIDE SEQUENCE</scope>
    <source>
        <strain evidence="3">Pws5</strain>
    </source>
</reference>
<feature type="region of interest" description="Disordered" evidence="1">
    <location>
        <begin position="344"/>
        <end position="373"/>
    </location>
</feature>
<feature type="transmembrane region" description="Helical" evidence="2">
    <location>
        <begin position="194"/>
        <end position="219"/>
    </location>
</feature>
<keyword evidence="2" id="KW-0472">Membrane</keyword>
<dbReference type="AlphaFoldDB" id="A0A847ULL3"/>
<keyword evidence="2" id="KW-0812">Transmembrane</keyword>
<feature type="transmembrane region" description="Helical" evidence="2">
    <location>
        <begin position="154"/>
        <end position="174"/>
    </location>
</feature>
<feature type="transmembrane region" description="Helical" evidence="2">
    <location>
        <begin position="120"/>
        <end position="142"/>
    </location>
</feature>
<feature type="compositionally biased region" description="Basic and acidic residues" evidence="1">
    <location>
        <begin position="344"/>
        <end position="358"/>
    </location>
</feature>
<dbReference type="Pfam" id="PF19590">
    <property type="entry name" value="TrbL_3"/>
    <property type="match status" value="1"/>
</dbReference>
<dbReference type="EMBL" id="WOWA01000004">
    <property type="protein sequence ID" value="NLV13227.1"/>
    <property type="molecule type" value="Genomic_DNA"/>
</dbReference>
<name>A0A847ULL3_HALAR</name>
<dbReference type="Proteomes" id="UP000641625">
    <property type="component" value="Unassembled WGS sequence"/>
</dbReference>
<evidence type="ECO:0000256" key="1">
    <source>
        <dbReference type="SAM" id="MobiDB-lite"/>
    </source>
</evidence>
<feature type="transmembrane region" description="Helical" evidence="2">
    <location>
        <begin position="254"/>
        <end position="276"/>
    </location>
</feature>
<dbReference type="RefSeq" id="WP_170096773.1">
    <property type="nucleotide sequence ID" value="NZ_WOWA01000004.1"/>
</dbReference>
<evidence type="ECO:0000256" key="2">
    <source>
        <dbReference type="SAM" id="Phobius"/>
    </source>
</evidence>
<proteinExistence type="predicted"/>
<evidence type="ECO:0000313" key="3">
    <source>
        <dbReference type="EMBL" id="NLV13227.1"/>
    </source>
</evidence>
<comment type="caution">
    <text evidence="3">The sequence shown here is derived from an EMBL/GenBank/DDBJ whole genome shotgun (WGS) entry which is preliminary data.</text>
</comment>
<feature type="transmembrane region" description="Helical" evidence="2">
    <location>
        <begin position="224"/>
        <end position="242"/>
    </location>
</feature>
<evidence type="ECO:0000313" key="4">
    <source>
        <dbReference type="Proteomes" id="UP000641625"/>
    </source>
</evidence>
<sequence>MKRNIVLGVLAVFLVSTLLVAPVAAQETSDEDEEEEDDGPVIDVSGIIEAISDLNEEIRSFKQNWDRVLAETLKSVLYDPFKALGEHVLSGFLDLFGYTPTVHPNPAVEDVHSDVLLVTYSLSGLVFVVAGLLHMIGPVLGVSYGEVRKILPRIVIALVFSAVSLPLLQLGVDFTEALTQAFRPDPFATNFQQMFGLSTGILLAYVLQSLLLVIVAVLLIIRNIYILFVAAISPLLAVVWSLPRAKRYADTFIAGWFAALMIVPLDMLVLKFSFALMKGAGTGALQSVSNWLLGVASLILLLLVPKQIWDASQAAVGLAYTTSGNVKDRIKSDDQQRQEQLLNKEQRQRLRENREKRLASNSTSVSYPWRKDS</sequence>
<keyword evidence="2" id="KW-1133">Transmembrane helix</keyword>
<protein>
    <submittedName>
        <fullName evidence="3">Uncharacterized protein</fullName>
    </submittedName>
</protein>